<feature type="compositionally biased region" description="Basic and acidic residues" evidence="1">
    <location>
        <begin position="84"/>
        <end position="95"/>
    </location>
</feature>
<feature type="compositionally biased region" description="Low complexity" evidence="1">
    <location>
        <begin position="123"/>
        <end position="135"/>
    </location>
</feature>
<proteinExistence type="predicted"/>
<name>A0A915MX56_MELJA</name>
<evidence type="ECO:0000313" key="3">
    <source>
        <dbReference type="WBParaSite" id="scaffold6281_cov120.g10670"/>
    </source>
</evidence>
<reference evidence="3" key="1">
    <citation type="submission" date="2022-11" db="UniProtKB">
        <authorList>
            <consortium name="WormBaseParasite"/>
        </authorList>
    </citation>
    <scope>IDENTIFICATION</scope>
</reference>
<protein>
    <submittedName>
        <fullName evidence="3">Uncharacterized protein</fullName>
    </submittedName>
</protein>
<evidence type="ECO:0000256" key="1">
    <source>
        <dbReference type="SAM" id="MobiDB-lite"/>
    </source>
</evidence>
<feature type="compositionally biased region" description="Basic and acidic residues" evidence="1">
    <location>
        <begin position="136"/>
        <end position="151"/>
    </location>
</feature>
<evidence type="ECO:0000313" key="2">
    <source>
        <dbReference type="Proteomes" id="UP000887561"/>
    </source>
</evidence>
<keyword evidence="2" id="KW-1185">Reference proteome</keyword>
<dbReference type="Proteomes" id="UP000887561">
    <property type="component" value="Unplaced"/>
</dbReference>
<dbReference type="WBParaSite" id="scaffold6281_cov120.g10670">
    <property type="protein sequence ID" value="scaffold6281_cov120.g10670"/>
    <property type="gene ID" value="scaffold6281_cov120.g10670"/>
</dbReference>
<feature type="region of interest" description="Disordered" evidence="1">
    <location>
        <begin position="117"/>
        <end position="151"/>
    </location>
</feature>
<accession>A0A915MX56</accession>
<feature type="compositionally biased region" description="Polar residues" evidence="1">
    <location>
        <begin position="34"/>
        <end position="58"/>
    </location>
</feature>
<sequence length="151" mass="17347">MLDGSPAPIVTATRGRPPSGRNKTARVGQDVTHPIQSRSLGMDSSQNGYILPIQQQGKQLPEQRQQQRIHIQKRNVSSPLMGGRGDKQQAQRFDDQQQQFEDQQRHDIYLEEEEMLNRDFFAQQHQKYSQQQQSSDMEKSDGGRVRNDTIS</sequence>
<feature type="region of interest" description="Disordered" evidence="1">
    <location>
        <begin position="1"/>
        <end position="103"/>
    </location>
</feature>
<organism evidence="2 3">
    <name type="scientific">Meloidogyne javanica</name>
    <name type="common">Root-knot nematode worm</name>
    <dbReference type="NCBI Taxonomy" id="6303"/>
    <lineage>
        <taxon>Eukaryota</taxon>
        <taxon>Metazoa</taxon>
        <taxon>Ecdysozoa</taxon>
        <taxon>Nematoda</taxon>
        <taxon>Chromadorea</taxon>
        <taxon>Rhabditida</taxon>
        <taxon>Tylenchina</taxon>
        <taxon>Tylenchomorpha</taxon>
        <taxon>Tylenchoidea</taxon>
        <taxon>Meloidogynidae</taxon>
        <taxon>Meloidogyninae</taxon>
        <taxon>Meloidogyne</taxon>
        <taxon>Meloidogyne incognita group</taxon>
    </lineage>
</organism>
<dbReference type="AlphaFoldDB" id="A0A915MX56"/>